<feature type="compositionally biased region" description="Polar residues" evidence="1">
    <location>
        <begin position="91"/>
        <end position="114"/>
    </location>
</feature>
<dbReference type="Proteomes" id="UP001445076">
    <property type="component" value="Unassembled WGS sequence"/>
</dbReference>
<comment type="caution">
    <text evidence="2">The sequence shown here is derived from an EMBL/GenBank/DDBJ whole genome shotgun (WGS) entry which is preliminary data.</text>
</comment>
<evidence type="ECO:0000313" key="3">
    <source>
        <dbReference type="Proteomes" id="UP001445076"/>
    </source>
</evidence>
<proteinExistence type="predicted"/>
<feature type="region of interest" description="Disordered" evidence="1">
    <location>
        <begin position="26"/>
        <end position="77"/>
    </location>
</feature>
<organism evidence="2 3">
    <name type="scientific">Cherax quadricarinatus</name>
    <name type="common">Australian red claw crayfish</name>
    <dbReference type="NCBI Taxonomy" id="27406"/>
    <lineage>
        <taxon>Eukaryota</taxon>
        <taxon>Metazoa</taxon>
        <taxon>Ecdysozoa</taxon>
        <taxon>Arthropoda</taxon>
        <taxon>Crustacea</taxon>
        <taxon>Multicrustacea</taxon>
        <taxon>Malacostraca</taxon>
        <taxon>Eumalacostraca</taxon>
        <taxon>Eucarida</taxon>
        <taxon>Decapoda</taxon>
        <taxon>Pleocyemata</taxon>
        <taxon>Astacidea</taxon>
        <taxon>Parastacoidea</taxon>
        <taxon>Parastacidae</taxon>
        <taxon>Cherax</taxon>
    </lineage>
</organism>
<evidence type="ECO:0000313" key="2">
    <source>
        <dbReference type="EMBL" id="KAK8750809.1"/>
    </source>
</evidence>
<reference evidence="2" key="2">
    <citation type="submission" date="2024-01" db="EMBL/GenBank/DDBJ databases">
        <authorList>
            <person name="He J."/>
            <person name="Wang M."/>
            <person name="Zheng J."/>
            <person name="Liu Z."/>
        </authorList>
    </citation>
    <scope>NUCLEOTIDE SEQUENCE</scope>
    <source>
        <strain evidence="2">ZL_2023a</strain>
        <tissue evidence="2">Muscle</tissue>
    </source>
</reference>
<dbReference type="AlphaFoldDB" id="A0AAW0YKY4"/>
<feature type="region of interest" description="Disordered" evidence="1">
    <location>
        <begin position="238"/>
        <end position="259"/>
    </location>
</feature>
<protein>
    <submittedName>
        <fullName evidence="2">Uncharacterized protein</fullName>
    </submittedName>
</protein>
<keyword evidence="3" id="KW-1185">Reference proteome</keyword>
<accession>A0AAW0YKY4</accession>
<evidence type="ECO:0000256" key="1">
    <source>
        <dbReference type="SAM" id="MobiDB-lite"/>
    </source>
</evidence>
<feature type="compositionally biased region" description="Pro residues" evidence="1">
    <location>
        <begin position="126"/>
        <end position="160"/>
    </location>
</feature>
<sequence>MKRARLQEDAQAYEAQISQAYTPIVAPPSQSINQSPVMSASVAPPQSIVSQSAGNPTAPPPPMVSQSPVMPPTGSARSILCCDDTGYDVASSHTSYDQPGSSVHKYNTPSTLKVQQQQQHHHHHPPPPLDDPLPPPPPPSSHKYNLPPPHQQKYDVPPPTSTTTHEYDPLPPQVPVAGDEEPTLVYPSMGTGPLTDPTPMADASLTSGYFPHYTLDPQPSLDTQDPLDYSVLEALFDSSSYPPSADVGTPDNYHDYHHY</sequence>
<dbReference type="EMBL" id="JARKIK010000007">
    <property type="protein sequence ID" value="KAK8750812.1"/>
    <property type="molecule type" value="Genomic_DNA"/>
</dbReference>
<dbReference type="EMBL" id="JARKIK010000007">
    <property type="protein sequence ID" value="KAK8750807.1"/>
    <property type="molecule type" value="Genomic_DNA"/>
</dbReference>
<feature type="compositionally biased region" description="Polar residues" evidence="1">
    <location>
        <begin position="28"/>
        <end position="38"/>
    </location>
</feature>
<dbReference type="EMBL" id="JARKIK010000007">
    <property type="protein sequence ID" value="KAK8750809.1"/>
    <property type="molecule type" value="Genomic_DNA"/>
</dbReference>
<reference evidence="2 3" key="1">
    <citation type="journal article" date="2024" name="BMC Genomics">
        <title>Genome assembly of redclaw crayfish (Cherax quadricarinatus) provides insights into its immune adaptation and hypoxia tolerance.</title>
        <authorList>
            <person name="Liu Z."/>
            <person name="Zheng J."/>
            <person name="Li H."/>
            <person name="Fang K."/>
            <person name="Wang S."/>
            <person name="He J."/>
            <person name="Zhou D."/>
            <person name="Weng S."/>
            <person name="Chi M."/>
            <person name="Gu Z."/>
            <person name="He J."/>
            <person name="Li F."/>
            <person name="Wang M."/>
        </authorList>
    </citation>
    <scope>NUCLEOTIDE SEQUENCE [LARGE SCALE GENOMIC DNA]</scope>
    <source>
        <strain evidence="2">ZL_2023a</strain>
    </source>
</reference>
<feature type="region of interest" description="Disordered" evidence="1">
    <location>
        <begin position="90"/>
        <end position="203"/>
    </location>
</feature>
<gene>
    <name evidence="2" type="ORF">OTU49_015011</name>
</gene>
<name>A0AAW0YKY4_CHEQU</name>